<dbReference type="InterPro" id="IPR004046">
    <property type="entry name" value="GST_C"/>
</dbReference>
<dbReference type="InterPro" id="IPR010987">
    <property type="entry name" value="Glutathione-S-Trfase_C-like"/>
</dbReference>
<comment type="caution">
    <text evidence="5">The sequence shown here is derived from an EMBL/GenBank/DDBJ whole genome shotgun (WGS) entry which is preliminary data.</text>
</comment>
<dbReference type="Gene3D" id="3.40.30.10">
    <property type="entry name" value="Glutaredoxin"/>
    <property type="match status" value="1"/>
</dbReference>
<dbReference type="GO" id="GO:0004364">
    <property type="term" value="F:glutathione transferase activity"/>
    <property type="evidence" value="ECO:0007669"/>
    <property type="project" value="UniProtKB-EC"/>
</dbReference>
<dbReference type="PROSITE" id="PS50404">
    <property type="entry name" value="GST_NTER"/>
    <property type="match status" value="1"/>
</dbReference>
<reference evidence="5 6" key="1">
    <citation type="submission" date="2019-07" db="EMBL/GenBank/DDBJ databases">
        <title>Whole genome shotgun sequence of Reyranella soli NBRC 108950.</title>
        <authorList>
            <person name="Hosoyama A."/>
            <person name="Uohara A."/>
            <person name="Ohji S."/>
            <person name="Ichikawa N."/>
        </authorList>
    </citation>
    <scope>NUCLEOTIDE SEQUENCE [LARGE SCALE GENOMIC DNA]</scope>
    <source>
        <strain evidence="5 6">NBRC 108950</strain>
    </source>
</reference>
<keyword evidence="2 5" id="KW-0808">Transferase</keyword>
<feature type="domain" description="GST N-terminal" evidence="3">
    <location>
        <begin position="2"/>
        <end position="76"/>
    </location>
</feature>
<dbReference type="InterPro" id="IPR036282">
    <property type="entry name" value="Glutathione-S-Trfase_C_sf"/>
</dbReference>
<evidence type="ECO:0000256" key="1">
    <source>
        <dbReference type="ARBA" id="ARBA00012452"/>
    </source>
</evidence>
<dbReference type="Gene3D" id="1.20.1050.10">
    <property type="match status" value="1"/>
</dbReference>
<dbReference type="EC" id="2.5.1.18" evidence="1"/>
<organism evidence="5 6">
    <name type="scientific">Reyranella soli</name>
    <dbReference type="NCBI Taxonomy" id="1230389"/>
    <lineage>
        <taxon>Bacteria</taxon>
        <taxon>Pseudomonadati</taxon>
        <taxon>Pseudomonadota</taxon>
        <taxon>Alphaproteobacteria</taxon>
        <taxon>Hyphomicrobiales</taxon>
        <taxon>Reyranellaceae</taxon>
        <taxon>Reyranella</taxon>
    </lineage>
</organism>
<dbReference type="InterPro" id="IPR040079">
    <property type="entry name" value="Glutathione_S-Trfase"/>
</dbReference>
<dbReference type="Pfam" id="PF13417">
    <property type="entry name" value="GST_N_3"/>
    <property type="match status" value="1"/>
</dbReference>
<name>A0A512NGL9_9HYPH</name>
<evidence type="ECO:0000313" key="6">
    <source>
        <dbReference type="Proteomes" id="UP000321058"/>
    </source>
</evidence>
<evidence type="ECO:0000256" key="2">
    <source>
        <dbReference type="ARBA" id="ARBA00022679"/>
    </source>
</evidence>
<dbReference type="SUPFAM" id="SSF52833">
    <property type="entry name" value="Thioredoxin-like"/>
    <property type="match status" value="1"/>
</dbReference>
<dbReference type="Pfam" id="PF00043">
    <property type="entry name" value="GST_C"/>
    <property type="match status" value="1"/>
</dbReference>
<dbReference type="PANTHER" id="PTHR43900:SF3">
    <property type="entry name" value="GLUTATHIONE S-TRANSFERASE RHO"/>
    <property type="match status" value="1"/>
</dbReference>
<feature type="domain" description="GST C-terminal" evidence="4">
    <location>
        <begin position="81"/>
        <end position="206"/>
    </location>
</feature>
<evidence type="ECO:0000259" key="3">
    <source>
        <dbReference type="PROSITE" id="PS50404"/>
    </source>
</evidence>
<dbReference type="EMBL" id="BKAJ01000094">
    <property type="protein sequence ID" value="GEP58099.1"/>
    <property type="molecule type" value="Genomic_DNA"/>
</dbReference>
<proteinExistence type="predicted"/>
<dbReference type="OrthoDB" id="9797500at2"/>
<dbReference type="SFLD" id="SFLDG00358">
    <property type="entry name" value="Main_(cytGST)"/>
    <property type="match status" value="1"/>
</dbReference>
<accession>A0A512NGL9</accession>
<keyword evidence="6" id="KW-1185">Reference proteome</keyword>
<dbReference type="PROSITE" id="PS50405">
    <property type="entry name" value="GST_CTER"/>
    <property type="match status" value="1"/>
</dbReference>
<dbReference type="PANTHER" id="PTHR43900">
    <property type="entry name" value="GLUTATHIONE S-TRANSFERASE RHO"/>
    <property type="match status" value="1"/>
</dbReference>
<evidence type="ECO:0000259" key="4">
    <source>
        <dbReference type="PROSITE" id="PS50405"/>
    </source>
</evidence>
<gene>
    <name evidence="5" type="ORF">RSO01_52650</name>
</gene>
<dbReference type="SFLD" id="SFLDS00019">
    <property type="entry name" value="Glutathione_Transferase_(cytos"/>
    <property type="match status" value="1"/>
</dbReference>
<dbReference type="InterPro" id="IPR004045">
    <property type="entry name" value="Glutathione_S-Trfase_N"/>
</dbReference>
<dbReference type="InterPro" id="IPR036249">
    <property type="entry name" value="Thioredoxin-like_sf"/>
</dbReference>
<dbReference type="AlphaFoldDB" id="A0A512NGL9"/>
<dbReference type="Proteomes" id="UP000321058">
    <property type="component" value="Unassembled WGS sequence"/>
</dbReference>
<dbReference type="SUPFAM" id="SSF47616">
    <property type="entry name" value="GST C-terminal domain-like"/>
    <property type="match status" value="1"/>
</dbReference>
<protein>
    <recommendedName>
        <fullName evidence="1">glutathione transferase</fullName>
        <ecNumber evidence="1">2.5.1.18</ecNumber>
    </recommendedName>
</protein>
<dbReference type="GO" id="GO:0006749">
    <property type="term" value="P:glutathione metabolic process"/>
    <property type="evidence" value="ECO:0007669"/>
    <property type="project" value="TreeGrafter"/>
</dbReference>
<dbReference type="GO" id="GO:0005737">
    <property type="term" value="C:cytoplasm"/>
    <property type="evidence" value="ECO:0007669"/>
    <property type="project" value="TreeGrafter"/>
</dbReference>
<evidence type="ECO:0000313" key="5">
    <source>
        <dbReference type="EMBL" id="GEP58099.1"/>
    </source>
</evidence>
<dbReference type="GO" id="GO:0043295">
    <property type="term" value="F:glutathione binding"/>
    <property type="evidence" value="ECO:0007669"/>
    <property type="project" value="TreeGrafter"/>
</dbReference>
<sequence>MADIKVYGVPPSSFTRTVRLACHEKGIDYELVPTFPGQMGALNPFQKIPAITHGDLTLFESTAILRYFDRTFPGPKLWPTDSRQAALCDQYVSAVCDSLVNSALRYLANHFGFLPVPQEMADKYLAKAKEVVPVFDRRLGESRYLAGDSLTAADLFLAPIAFNFPAVPGLKEIGEASPNIDRWMREMSTRPSMQATAPEPIAARAA</sequence>
<dbReference type="RefSeq" id="WP_147153012.1">
    <property type="nucleotide sequence ID" value="NZ_BKAJ01000094.1"/>
</dbReference>